<dbReference type="EMBL" id="AP025028">
    <property type="protein sequence ID" value="BDA77184.1"/>
    <property type="molecule type" value="Genomic_DNA"/>
</dbReference>
<gene>
    <name evidence="3" type="ORF">LPTSP3_g01140</name>
</gene>
<organism evidence="3 4">
    <name type="scientific">Leptospira kobayashii</name>
    <dbReference type="NCBI Taxonomy" id="1917830"/>
    <lineage>
        <taxon>Bacteria</taxon>
        <taxon>Pseudomonadati</taxon>
        <taxon>Spirochaetota</taxon>
        <taxon>Spirochaetia</taxon>
        <taxon>Leptospirales</taxon>
        <taxon>Leptospiraceae</taxon>
        <taxon>Leptospira</taxon>
    </lineage>
</organism>
<reference evidence="3 4" key="1">
    <citation type="submission" date="2021-08" db="EMBL/GenBank/DDBJ databases">
        <title>Complete genome sequence of Leptospira kobayashii strain E30.</title>
        <authorList>
            <person name="Nakao R."/>
            <person name="Nakamura S."/>
            <person name="Masuzawa T."/>
            <person name="Koizumi N."/>
        </authorList>
    </citation>
    <scope>NUCLEOTIDE SEQUENCE [LARGE SCALE GENOMIC DNA]</scope>
    <source>
        <strain evidence="3 4">E30</strain>
    </source>
</reference>
<evidence type="ECO:0000313" key="4">
    <source>
        <dbReference type="Proteomes" id="UP000245263"/>
    </source>
</evidence>
<comment type="similarity">
    <text evidence="1">Belongs to the short-chain dehydrogenases/reductases (SDR) family.</text>
</comment>
<evidence type="ECO:0000256" key="1">
    <source>
        <dbReference type="ARBA" id="ARBA00006484"/>
    </source>
</evidence>
<protein>
    <submittedName>
        <fullName evidence="3">Dehydrogenase</fullName>
    </submittedName>
</protein>
<dbReference type="PANTHER" id="PTHR43477">
    <property type="entry name" value="DIHYDROANTICAPSIN 7-DEHYDROGENASE"/>
    <property type="match status" value="1"/>
</dbReference>
<dbReference type="SUPFAM" id="SSF51735">
    <property type="entry name" value="NAD(P)-binding Rossmann-fold domains"/>
    <property type="match status" value="1"/>
</dbReference>
<dbReference type="Pfam" id="PF13561">
    <property type="entry name" value="adh_short_C2"/>
    <property type="match status" value="1"/>
</dbReference>
<sequence length="245" mass="26236">MAKLANKVSLVTGGNSGIGLATAKLFHQEGAKVIITARSKETFEKAEKEYGTQFDVIQTDVSKLEDLDRLYSHIKNKYGKLDLLFANAGIAQFQATSDATPEFFDSHYNTNVRGLYFTISKALPLLAKGSSVILNASVLSQKGFAGSSVYSSTKAAVRSFARSWTAEIPVDAVRFNVLSPGPIETPIYDKLGLSGEQVQGMAAGIPIKRFGTSEEMAKIALFLASDDSSYIVGAEIFADGGMGQV</sequence>
<proteinExistence type="inferred from homology"/>
<dbReference type="InterPro" id="IPR002347">
    <property type="entry name" value="SDR_fam"/>
</dbReference>
<dbReference type="CDD" id="cd05233">
    <property type="entry name" value="SDR_c"/>
    <property type="match status" value="1"/>
</dbReference>
<dbReference type="RefSeq" id="WP_109021795.1">
    <property type="nucleotide sequence ID" value="NZ_AP025028.1"/>
</dbReference>
<evidence type="ECO:0000313" key="3">
    <source>
        <dbReference type="EMBL" id="BDA77184.1"/>
    </source>
</evidence>
<evidence type="ECO:0000256" key="2">
    <source>
        <dbReference type="ARBA" id="ARBA00023002"/>
    </source>
</evidence>
<keyword evidence="2" id="KW-0560">Oxidoreductase</keyword>
<dbReference type="Gene3D" id="3.40.50.720">
    <property type="entry name" value="NAD(P)-binding Rossmann-like Domain"/>
    <property type="match status" value="1"/>
</dbReference>
<dbReference type="PANTHER" id="PTHR43477:SF1">
    <property type="entry name" value="DIHYDROANTICAPSIN 7-DEHYDROGENASE"/>
    <property type="match status" value="1"/>
</dbReference>
<name>A0ABM7UQY5_9LEPT</name>
<dbReference type="PRINTS" id="PR00081">
    <property type="entry name" value="GDHRDH"/>
</dbReference>
<dbReference type="Proteomes" id="UP000245263">
    <property type="component" value="Chromosome 1"/>
</dbReference>
<accession>A0ABM7UQY5</accession>
<dbReference type="InterPro" id="IPR051122">
    <property type="entry name" value="SDR_DHRS6-like"/>
</dbReference>
<dbReference type="PRINTS" id="PR00080">
    <property type="entry name" value="SDRFAMILY"/>
</dbReference>
<dbReference type="InterPro" id="IPR036291">
    <property type="entry name" value="NAD(P)-bd_dom_sf"/>
</dbReference>
<keyword evidence="4" id="KW-1185">Reference proteome</keyword>